<evidence type="ECO:0008006" key="4">
    <source>
        <dbReference type="Google" id="ProtNLM"/>
    </source>
</evidence>
<evidence type="ECO:0000313" key="1">
    <source>
        <dbReference type="EMBL" id="VFJ43270.1"/>
    </source>
</evidence>
<dbReference type="EMBL" id="CAADFL010000009">
    <property type="protein sequence ID" value="VFK06018.1"/>
    <property type="molecule type" value="Genomic_DNA"/>
</dbReference>
<evidence type="ECO:0000313" key="2">
    <source>
        <dbReference type="EMBL" id="VFJ43965.1"/>
    </source>
</evidence>
<dbReference type="Pfam" id="PF12686">
    <property type="entry name" value="DUF3800"/>
    <property type="match status" value="1"/>
</dbReference>
<evidence type="ECO:0000313" key="3">
    <source>
        <dbReference type="EMBL" id="VFK06018.1"/>
    </source>
</evidence>
<dbReference type="AlphaFoldDB" id="A0A450VMI2"/>
<organism evidence="3">
    <name type="scientific">Candidatus Kentrum sp. FM</name>
    <dbReference type="NCBI Taxonomy" id="2126340"/>
    <lineage>
        <taxon>Bacteria</taxon>
        <taxon>Pseudomonadati</taxon>
        <taxon>Pseudomonadota</taxon>
        <taxon>Gammaproteobacteria</taxon>
        <taxon>Candidatus Kentrum</taxon>
    </lineage>
</organism>
<gene>
    <name evidence="1" type="ORF">BECKFM1743A_GA0114220_100076</name>
    <name evidence="3" type="ORF">BECKFM1743B_GA0114221_100096</name>
    <name evidence="2" type="ORF">BECKFM1743C_GA0114222_1000715</name>
</gene>
<accession>A0A450VMI2</accession>
<dbReference type="InterPro" id="IPR024524">
    <property type="entry name" value="DUF3800"/>
</dbReference>
<reference evidence="3" key="1">
    <citation type="submission" date="2019-02" db="EMBL/GenBank/DDBJ databases">
        <authorList>
            <person name="Gruber-Vodicka R. H."/>
            <person name="Seah K. B. B."/>
        </authorList>
    </citation>
    <scope>NUCLEOTIDE SEQUENCE</scope>
    <source>
        <strain evidence="1">BECK_BZ163</strain>
        <strain evidence="3">BECK_BZ164</strain>
        <strain evidence="2">BECK_BZ165</strain>
    </source>
</reference>
<protein>
    <recommendedName>
        <fullName evidence="4">DUF3800 domain-containing protein</fullName>
    </recommendedName>
</protein>
<name>A0A450VMI2_9GAMM</name>
<dbReference type="EMBL" id="CAADFA010000007">
    <property type="protein sequence ID" value="VFJ43965.1"/>
    <property type="molecule type" value="Genomic_DNA"/>
</dbReference>
<sequence>MNPSFVVYIDESGDEGFVFHKDGSGSSRWFVLSAVVVRHRDDFEMISCLKEVREVLGKPPKTPLHFVDLKHEQRVAYVRRVADRPIRTVNVLIYKPLIREPEKFQSTKHLLYRYATRLLLERVSWFCRDKRRSGEGNGFARIIFSNRSNMSYEDIREYLRLLARQSELDSQRARIDFSTINPALIRSVEHSKLAGLQAADAVASGIHFAVRLNRYRDTEPAYLRHLEKTLYRHKGRVMGYGLKVWPENYDAIKAKAPEIENLGGLG</sequence>
<dbReference type="EMBL" id="CAADEZ010000007">
    <property type="protein sequence ID" value="VFJ43270.1"/>
    <property type="molecule type" value="Genomic_DNA"/>
</dbReference>
<proteinExistence type="predicted"/>